<name>H0EP07_GLAL7</name>
<organism evidence="2 3">
    <name type="scientific">Glarea lozoyensis (strain ATCC 74030 / MF5533)</name>
    <dbReference type="NCBI Taxonomy" id="1104152"/>
    <lineage>
        <taxon>Eukaryota</taxon>
        <taxon>Fungi</taxon>
        <taxon>Dikarya</taxon>
        <taxon>Ascomycota</taxon>
        <taxon>Pezizomycotina</taxon>
        <taxon>Leotiomycetes</taxon>
        <taxon>Helotiales</taxon>
        <taxon>Helotiaceae</taxon>
        <taxon>Glarea</taxon>
    </lineage>
</organism>
<keyword evidence="1" id="KW-0812">Transmembrane</keyword>
<dbReference type="HOGENOM" id="CLU_1619195_0_0_1"/>
<dbReference type="EMBL" id="AGUE01000108">
    <property type="protein sequence ID" value="EHK99696.1"/>
    <property type="molecule type" value="Genomic_DNA"/>
</dbReference>
<protein>
    <submittedName>
        <fullName evidence="2">Uncharacterized protein</fullName>
    </submittedName>
</protein>
<proteinExistence type="predicted"/>
<keyword evidence="1" id="KW-1133">Transmembrane helix</keyword>
<keyword evidence="3" id="KW-1185">Reference proteome</keyword>
<evidence type="ECO:0000256" key="1">
    <source>
        <dbReference type="SAM" id="Phobius"/>
    </source>
</evidence>
<sequence>MIKLVKSMRDSNILFQYEWKTPRSGWLFTVAGLVGCQIHRTAAAGAHVDSVIVYTIVISGHTIWSALLLIFPLNMYINDLTMFILWMVDAPLLLQKPGGLSCDGSWQYNYWGYYWGTFWRDQPANFDAATDVGSSGCQQWNLVVIFAFVIAFSYLINFVIVGTF</sequence>
<accession>H0EP07</accession>
<dbReference type="Proteomes" id="UP000005446">
    <property type="component" value="Unassembled WGS sequence"/>
</dbReference>
<reference evidence="2 3" key="1">
    <citation type="journal article" date="2012" name="Eukaryot. Cell">
        <title>Genome sequence of the fungus Glarea lozoyensis: the first genome sequence of a species from the Helotiaceae family.</title>
        <authorList>
            <person name="Youssar L."/>
            <person name="Gruening B.A."/>
            <person name="Erxleben A."/>
            <person name="Guenther S."/>
            <person name="Huettel W."/>
        </authorList>
    </citation>
    <scope>NUCLEOTIDE SEQUENCE [LARGE SCALE GENOMIC DNA]</scope>
    <source>
        <strain evidence="3">ATCC 74030 / MF5533</strain>
    </source>
</reference>
<keyword evidence="1" id="KW-0472">Membrane</keyword>
<evidence type="ECO:0000313" key="2">
    <source>
        <dbReference type="EMBL" id="EHK99696.1"/>
    </source>
</evidence>
<comment type="caution">
    <text evidence="2">The sequence shown here is derived from an EMBL/GenBank/DDBJ whole genome shotgun (WGS) entry which is preliminary data.</text>
</comment>
<feature type="transmembrane region" description="Helical" evidence="1">
    <location>
        <begin position="53"/>
        <end position="77"/>
    </location>
</feature>
<gene>
    <name evidence="2" type="ORF">M7I_4372</name>
</gene>
<dbReference type="AlphaFoldDB" id="H0EP07"/>
<dbReference type="InParanoid" id="H0EP07"/>
<evidence type="ECO:0000313" key="3">
    <source>
        <dbReference type="Proteomes" id="UP000005446"/>
    </source>
</evidence>
<feature type="transmembrane region" description="Helical" evidence="1">
    <location>
        <begin position="140"/>
        <end position="161"/>
    </location>
</feature>
<dbReference type="OrthoDB" id="4074965at2759"/>